<feature type="transmembrane region" description="Helical" evidence="1">
    <location>
        <begin position="69"/>
        <end position="87"/>
    </location>
</feature>
<keyword evidence="1" id="KW-0472">Membrane</keyword>
<evidence type="ECO:0000256" key="1">
    <source>
        <dbReference type="SAM" id="Phobius"/>
    </source>
</evidence>
<comment type="caution">
    <text evidence="2">The sequence shown here is derived from an EMBL/GenBank/DDBJ whole genome shotgun (WGS) entry which is preliminary data.</text>
</comment>
<keyword evidence="1" id="KW-1133">Transmembrane helix</keyword>
<feature type="transmembrane region" description="Helical" evidence="1">
    <location>
        <begin position="38"/>
        <end position="57"/>
    </location>
</feature>
<dbReference type="Proteomes" id="UP000023152">
    <property type="component" value="Unassembled WGS sequence"/>
</dbReference>
<evidence type="ECO:0000313" key="2">
    <source>
        <dbReference type="EMBL" id="ETO16752.1"/>
    </source>
</evidence>
<keyword evidence="3" id="KW-1185">Reference proteome</keyword>
<accession>X6MTG3</accession>
<protein>
    <submittedName>
        <fullName evidence="2">Uncharacterized protein</fullName>
    </submittedName>
</protein>
<sequence length="223" mass="26572">MCSTAVSLLNLVHKKINKENNKRKNNRCQTTFDSFQKTIIIFNYLLLSCFVNHNYTITNEMLSKNFNNLFTIIFFFQVFIFRCYASFNKKEKKEELGKDPVSARSKQGFIYIFFDITNCLLTALEKKIVRIFIFLFLHFIIKCLKKYENCIGAYFNDNIMFVFKKMKKLFDFVYMFIGLQLANRIFEKNFGTKSHILPPNTTRLIANIKTVHIEQRNRSYNII</sequence>
<name>X6MTG3_RETFI</name>
<reference evidence="2 3" key="1">
    <citation type="journal article" date="2013" name="Curr. Biol.">
        <title>The Genome of the Foraminiferan Reticulomyxa filosa.</title>
        <authorList>
            <person name="Glockner G."/>
            <person name="Hulsmann N."/>
            <person name="Schleicher M."/>
            <person name="Noegel A.A."/>
            <person name="Eichinger L."/>
            <person name="Gallinger C."/>
            <person name="Pawlowski J."/>
            <person name="Sierra R."/>
            <person name="Euteneuer U."/>
            <person name="Pillet L."/>
            <person name="Moustafa A."/>
            <person name="Platzer M."/>
            <person name="Groth M."/>
            <person name="Szafranski K."/>
            <person name="Schliwa M."/>
        </authorList>
    </citation>
    <scope>NUCLEOTIDE SEQUENCE [LARGE SCALE GENOMIC DNA]</scope>
</reference>
<proteinExistence type="predicted"/>
<keyword evidence="1" id="KW-0812">Transmembrane</keyword>
<organism evidence="2 3">
    <name type="scientific">Reticulomyxa filosa</name>
    <dbReference type="NCBI Taxonomy" id="46433"/>
    <lineage>
        <taxon>Eukaryota</taxon>
        <taxon>Sar</taxon>
        <taxon>Rhizaria</taxon>
        <taxon>Retaria</taxon>
        <taxon>Foraminifera</taxon>
        <taxon>Monothalamids</taxon>
        <taxon>Reticulomyxidae</taxon>
        <taxon>Reticulomyxa</taxon>
    </lineage>
</organism>
<gene>
    <name evidence="2" type="ORF">RFI_20588</name>
</gene>
<evidence type="ECO:0000313" key="3">
    <source>
        <dbReference type="Proteomes" id="UP000023152"/>
    </source>
</evidence>
<dbReference type="AlphaFoldDB" id="X6MTG3"/>
<dbReference type="EMBL" id="ASPP01017876">
    <property type="protein sequence ID" value="ETO16752.1"/>
    <property type="molecule type" value="Genomic_DNA"/>
</dbReference>